<feature type="transmembrane region" description="Helical" evidence="2">
    <location>
        <begin position="289"/>
        <end position="306"/>
    </location>
</feature>
<keyword evidence="2" id="KW-1133">Transmembrane helix</keyword>
<evidence type="ECO:0000313" key="4">
    <source>
        <dbReference type="Proteomes" id="UP001602245"/>
    </source>
</evidence>
<keyword evidence="4" id="KW-1185">Reference proteome</keyword>
<evidence type="ECO:0000313" key="3">
    <source>
        <dbReference type="EMBL" id="MFF5293423.1"/>
    </source>
</evidence>
<name>A0ABW6WK88_9ACTN</name>
<feature type="transmembrane region" description="Helical" evidence="2">
    <location>
        <begin position="213"/>
        <end position="242"/>
    </location>
</feature>
<evidence type="ECO:0000256" key="1">
    <source>
        <dbReference type="SAM" id="MobiDB-lite"/>
    </source>
</evidence>
<keyword evidence="2" id="KW-0812">Transmembrane</keyword>
<feature type="transmembrane region" description="Helical" evidence="2">
    <location>
        <begin position="37"/>
        <end position="57"/>
    </location>
</feature>
<feature type="transmembrane region" description="Helical" evidence="2">
    <location>
        <begin position="102"/>
        <end position="122"/>
    </location>
</feature>
<evidence type="ECO:0008006" key="5">
    <source>
        <dbReference type="Google" id="ProtNLM"/>
    </source>
</evidence>
<keyword evidence="2" id="KW-0472">Membrane</keyword>
<feature type="transmembrane region" description="Helical" evidence="2">
    <location>
        <begin position="128"/>
        <end position="149"/>
    </location>
</feature>
<sequence length="525" mass="55560">MTAEIVAAPPGPGPHQARPAAVPAPVRPGPRRPWRALLWRCLLAPVVVLAPLVTLTLSADHRFNIYNNGGLYAERPWRLLEAAVTSVPEYLDRGNFRPLGRVLEWSLDVGAFALTALFGLPVTIGLRVISFLAAILLTVAAVVLVEAVIARRQRLFAGPPSVTAALLPFAIATGLVAAGRLSTTVLFGGLYLTTSALVLGVAAWACRARRAGLLAVLAGAALAAFNELAYVAVPLAAVAVLLRGRVVLGLDWKRVLRGTSARFAGLLWVGFLPVFVPVRLIIRQRCAGGGCYVGSDIAYGGVAGALPDRMVSWLPPLMWSQATGGGRPHLAAAVPALALLALAALAWRALRGLRELPTLDRRQAVALAGVAVALLVLAGTVAALNADVQALAGRGVWGQGWRDSGLTTVAGSVLVLALWRRFVVVALVLFVLAGTVSTAANKDFRDSAGGGRFPYLYDRIAQEVAGFDRTPAGDARRCVLRDDFIQTSTANHHGVDRREVERFDMSLDRAGRLLAGSRFCSRAPK</sequence>
<protein>
    <recommendedName>
        <fullName evidence="5">Glycosyltransferase RgtA/B/C/D-like domain-containing protein</fullName>
    </recommendedName>
</protein>
<dbReference type="EMBL" id="JBIAZU010000005">
    <property type="protein sequence ID" value="MFF5293423.1"/>
    <property type="molecule type" value="Genomic_DNA"/>
</dbReference>
<feature type="transmembrane region" description="Helical" evidence="2">
    <location>
        <begin position="326"/>
        <end position="345"/>
    </location>
</feature>
<proteinExistence type="predicted"/>
<organism evidence="3 4">
    <name type="scientific">Paractinoplanes globisporus</name>
    <dbReference type="NCBI Taxonomy" id="113565"/>
    <lineage>
        <taxon>Bacteria</taxon>
        <taxon>Bacillati</taxon>
        <taxon>Actinomycetota</taxon>
        <taxon>Actinomycetes</taxon>
        <taxon>Micromonosporales</taxon>
        <taxon>Micromonosporaceae</taxon>
        <taxon>Paractinoplanes</taxon>
    </lineage>
</organism>
<reference evidence="3 4" key="1">
    <citation type="submission" date="2024-10" db="EMBL/GenBank/DDBJ databases">
        <title>The Natural Products Discovery Center: Release of the First 8490 Sequenced Strains for Exploring Actinobacteria Biosynthetic Diversity.</title>
        <authorList>
            <person name="Kalkreuter E."/>
            <person name="Kautsar S.A."/>
            <person name="Yang D."/>
            <person name="Bader C.D."/>
            <person name="Teijaro C.N."/>
            <person name="Fluegel L."/>
            <person name="Davis C.M."/>
            <person name="Simpson J.R."/>
            <person name="Lauterbach L."/>
            <person name="Steele A.D."/>
            <person name="Gui C."/>
            <person name="Meng S."/>
            <person name="Li G."/>
            <person name="Viehrig K."/>
            <person name="Ye F."/>
            <person name="Su P."/>
            <person name="Kiefer A.F."/>
            <person name="Nichols A."/>
            <person name="Cepeda A.J."/>
            <person name="Yan W."/>
            <person name="Fan B."/>
            <person name="Jiang Y."/>
            <person name="Adhikari A."/>
            <person name="Zheng C.-J."/>
            <person name="Schuster L."/>
            <person name="Cowan T.M."/>
            <person name="Smanski M.J."/>
            <person name="Chevrette M.G."/>
            <person name="De Carvalho L.P.S."/>
            <person name="Shen B."/>
        </authorList>
    </citation>
    <scope>NUCLEOTIDE SEQUENCE [LARGE SCALE GENOMIC DNA]</scope>
    <source>
        <strain evidence="3 4">NPDC000087</strain>
    </source>
</reference>
<feature type="region of interest" description="Disordered" evidence="1">
    <location>
        <begin position="1"/>
        <end position="25"/>
    </location>
</feature>
<comment type="caution">
    <text evidence="3">The sequence shown here is derived from an EMBL/GenBank/DDBJ whole genome shotgun (WGS) entry which is preliminary data.</text>
</comment>
<feature type="transmembrane region" description="Helical" evidence="2">
    <location>
        <begin position="262"/>
        <end position="282"/>
    </location>
</feature>
<gene>
    <name evidence="3" type="ORF">ACFY35_28655</name>
</gene>
<dbReference type="RefSeq" id="WP_020517979.1">
    <property type="nucleotide sequence ID" value="NZ_JBIAZU010000005.1"/>
</dbReference>
<feature type="transmembrane region" description="Helical" evidence="2">
    <location>
        <begin position="365"/>
        <end position="386"/>
    </location>
</feature>
<feature type="transmembrane region" description="Helical" evidence="2">
    <location>
        <begin position="185"/>
        <end position="206"/>
    </location>
</feature>
<feature type="transmembrane region" description="Helical" evidence="2">
    <location>
        <begin position="406"/>
        <end position="432"/>
    </location>
</feature>
<dbReference type="Proteomes" id="UP001602245">
    <property type="component" value="Unassembled WGS sequence"/>
</dbReference>
<evidence type="ECO:0000256" key="2">
    <source>
        <dbReference type="SAM" id="Phobius"/>
    </source>
</evidence>
<feature type="transmembrane region" description="Helical" evidence="2">
    <location>
        <begin position="161"/>
        <end position="179"/>
    </location>
</feature>
<accession>A0ABW6WK88</accession>